<proteinExistence type="predicted"/>
<feature type="compositionally biased region" description="Basic and acidic residues" evidence="1">
    <location>
        <begin position="48"/>
        <end position="58"/>
    </location>
</feature>
<dbReference type="Proteomes" id="UP001223072">
    <property type="component" value="Unassembled WGS sequence"/>
</dbReference>
<reference evidence="2 3" key="1">
    <citation type="submission" date="2023-07" db="EMBL/GenBank/DDBJ databases">
        <title>Comparative genomics of wheat-associated soil bacteria to identify genetic determinants of phenazine resistance.</title>
        <authorList>
            <person name="Mouncey N."/>
        </authorList>
    </citation>
    <scope>NUCLEOTIDE SEQUENCE [LARGE SCALE GENOMIC DNA]</scope>
    <source>
        <strain evidence="2 3">W2I16</strain>
    </source>
</reference>
<evidence type="ECO:0000256" key="1">
    <source>
        <dbReference type="SAM" id="MobiDB-lite"/>
    </source>
</evidence>
<evidence type="ECO:0000313" key="3">
    <source>
        <dbReference type="Proteomes" id="UP001223072"/>
    </source>
</evidence>
<feature type="region of interest" description="Disordered" evidence="1">
    <location>
        <begin position="1"/>
        <end position="25"/>
    </location>
</feature>
<sequence>MPRNQRMNHLGDTVGLDTAAPPRPLYGPWVMASALSAAARTESGNLDHALRRRSEGWELPRPPPDSKPTSSGFSPPRQS</sequence>
<feature type="region of interest" description="Disordered" evidence="1">
    <location>
        <begin position="40"/>
        <end position="79"/>
    </location>
</feature>
<organism evidence="2 3">
    <name type="scientific">Streptomyces turgidiscabies</name>
    <dbReference type="NCBI Taxonomy" id="85558"/>
    <lineage>
        <taxon>Bacteria</taxon>
        <taxon>Bacillati</taxon>
        <taxon>Actinomycetota</taxon>
        <taxon>Actinomycetes</taxon>
        <taxon>Kitasatosporales</taxon>
        <taxon>Streptomycetaceae</taxon>
        <taxon>Streptomyces</taxon>
    </lineage>
</organism>
<keyword evidence="3" id="KW-1185">Reference proteome</keyword>
<gene>
    <name evidence="2" type="ORF">QFZ49_005652</name>
</gene>
<name>A0ABU0RUL6_9ACTN</name>
<feature type="compositionally biased region" description="Polar residues" evidence="1">
    <location>
        <begin position="67"/>
        <end position="79"/>
    </location>
</feature>
<dbReference type="EMBL" id="JAUSZS010000007">
    <property type="protein sequence ID" value="MDQ0935680.1"/>
    <property type="molecule type" value="Genomic_DNA"/>
</dbReference>
<evidence type="ECO:0000313" key="2">
    <source>
        <dbReference type="EMBL" id="MDQ0935680.1"/>
    </source>
</evidence>
<protein>
    <submittedName>
        <fullName evidence="2">Uncharacterized protein</fullName>
    </submittedName>
</protein>
<accession>A0ABU0RUL6</accession>
<comment type="caution">
    <text evidence="2">The sequence shown here is derived from an EMBL/GenBank/DDBJ whole genome shotgun (WGS) entry which is preliminary data.</text>
</comment>